<comment type="caution">
    <text evidence="1">The sequence shown here is derived from an EMBL/GenBank/DDBJ whole genome shotgun (WGS) entry which is preliminary data.</text>
</comment>
<protein>
    <submittedName>
        <fullName evidence="1">Uncharacterized protein</fullName>
    </submittedName>
</protein>
<accession>A0A0F9IPB3</accession>
<name>A0A0F9IPB3_9ZZZZ</name>
<proteinExistence type="predicted"/>
<reference evidence="1" key="1">
    <citation type="journal article" date="2015" name="Nature">
        <title>Complex archaea that bridge the gap between prokaryotes and eukaryotes.</title>
        <authorList>
            <person name="Spang A."/>
            <person name="Saw J.H."/>
            <person name="Jorgensen S.L."/>
            <person name="Zaremba-Niedzwiedzka K."/>
            <person name="Martijn J."/>
            <person name="Lind A.E."/>
            <person name="van Eijk R."/>
            <person name="Schleper C."/>
            <person name="Guy L."/>
            <person name="Ettema T.J."/>
        </authorList>
    </citation>
    <scope>NUCLEOTIDE SEQUENCE</scope>
</reference>
<organism evidence="1">
    <name type="scientific">marine sediment metagenome</name>
    <dbReference type="NCBI Taxonomy" id="412755"/>
    <lineage>
        <taxon>unclassified sequences</taxon>
        <taxon>metagenomes</taxon>
        <taxon>ecological metagenomes</taxon>
    </lineage>
</organism>
<gene>
    <name evidence="1" type="ORF">LCGC14_1633040</name>
</gene>
<evidence type="ECO:0000313" key="1">
    <source>
        <dbReference type="EMBL" id="KKM21674.1"/>
    </source>
</evidence>
<dbReference type="EMBL" id="LAZR01013501">
    <property type="protein sequence ID" value="KKM21674.1"/>
    <property type="molecule type" value="Genomic_DNA"/>
</dbReference>
<dbReference type="AlphaFoldDB" id="A0A0F9IPB3"/>
<sequence>MSWEPPTSYVTGYTKTGTRFQGRLEQLPTLVKAMEKEGVICVIDVDNEEVFLRGTDIDILYVSTLEGRNRMGEFSKMLDDEEPKEW</sequence>